<evidence type="ECO:0000256" key="1">
    <source>
        <dbReference type="SAM" id="MobiDB-lite"/>
    </source>
</evidence>
<feature type="compositionally biased region" description="Basic residues" evidence="1">
    <location>
        <begin position="223"/>
        <end position="247"/>
    </location>
</feature>
<dbReference type="GeneID" id="104750479"/>
<dbReference type="PANTHER" id="PTHR33325:SF11">
    <property type="entry name" value="COLD SHOCK DOMAIN-CONTAINING PROTEIN 4-LIKE"/>
    <property type="match status" value="1"/>
</dbReference>
<protein>
    <submittedName>
        <fullName evidence="3">Uncharacterized protein LOC104750479</fullName>
    </submittedName>
</protein>
<evidence type="ECO:0000313" key="2">
    <source>
        <dbReference type="Proteomes" id="UP000694864"/>
    </source>
</evidence>
<feature type="region of interest" description="Disordered" evidence="1">
    <location>
        <begin position="203"/>
        <end position="247"/>
    </location>
</feature>
<proteinExistence type="predicted"/>
<dbReference type="RefSeq" id="XP_010470578.1">
    <property type="nucleotide sequence ID" value="XM_010472276.1"/>
</dbReference>
<keyword evidence="2" id="KW-1185">Reference proteome</keyword>
<evidence type="ECO:0000313" key="3">
    <source>
        <dbReference type="RefSeq" id="XP_010470578.1"/>
    </source>
</evidence>
<dbReference type="Proteomes" id="UP000694864">
    <property type="component" value="Chromosome 16"/>
</dbReference>
<organism evidence="2 3">
    <name type="scientific">Camelina sativa</name>
    <name type="common">False flax</name>
    <name type="synonym">Myagrum sativum</name>
    <dbReference type="NCBI Taxonomy" id="90675"/>
    <lineage>
        <taxon>Eukaryota</taxon>
        <taxon>Viridiplantae</taxon>
        <taxon>Streptophyta</taxon>
        <taxon>Embryophyta</taxon>
        <taxon>Tracheophyta</taxon>
        <taxon>Spermatophyta</taxon>
        <taxon>Magnoliopsida</taxon>
        <taxon>eudicotyledons</taxon>
        <taxon>Gunneridae</taxon>
        <taxon>Pentapetalae</taxon>
        <taxon>rosids</taxon>
        <taxon>malvids</taxon>
        <taxon>Brassicales</taxon>
        <taxon>Brassicaceae</taxon>
        <taxon>Camelineae</taxon>
        <taxon>Camelina</taxon>
    </lineage>
</organism>
<dbReference type="PANTHER" id="PTHR33325">
    <property type="entry name" value="ZINC FINGER, CCHC-TYPE-RELATED"/>
    <property type="match status" value="1"/>
</dbReference>
<accession>A0ABM0WG13</accession>
<sequence length="247" mass="28933">MARLNNLDYAALNAFGDNYLQWALDTKIMLKSKDLFECIEEGFEPSDKQKYKAIMHMRHHLAESLKNQYLIIKDHFDLWTELNRRYGHQRMVLLPKAQFDWKNLRIQDYKSVDEYNSELFRIVSLLRLCGTKVTEKELLEKTLSTFSPNNILFQQQYQEKGFETYVDLILCLLLAEQNNELLLMNSDMRPPGTAPLPEAHKVDVVKQNPNEPKEPKETNYVHRERHYGRGRGGRGRGGRGRGGRGQF</sequence>
<name>A0ABM0WG13_CAMSA</name>
<feature type="compositionally biased region" description="Basic and acidic residues" evidence="1">
    <location>
        <begin position="211"/>
        <end position="222"/>
    </location>
</feature>
<reference evidence="3" key="2">
    <citation type="submission" date="2025-08" db="UniProtKB">
        <authorList>
            <consortium name="RefSeq"/>
        </authorList>
    </citation>
    <scope>IDENTIFICATION</scope>
    <source>
        <tissue evidence="3">Leaf</tissue>
    </source>
</reference>
<gene>
    <name evidence="3" type="primary">LOC104750479</name>
</gene>
<reference evidence="2" key="1">
    <citation type="journal article" date="2014" name="Nat. Commun.">
        <title>The emerging biofuel crop Camelina sativa retains a highly undifferentiated hexaploid genome structure.</title>
        <authorList>
            <person name="Kagale S."/>
            <person name="Koh C."/>
            <person name="Nixon J."/>
            <person name="Bollina V."/>
            <person name="Clarke W.E."/>
            <person name="Tuteja R."/>
            <person name="Spillane C."/>
            <person name="Robinson S.J."/>
            <person name="Links M.G."/>
            <person name="Clarke C."/>
            <person name="Higgins E.E."/>
            <person name="Huebert T."/>
            <person name="Sharpe A.G."/>
            <person name="Parkin I.A."/>
        </authorList>
    </citation>
    <scope>NUCLEOTIDE SEQUENCE [LARGE SCALE GENOMIC DNA]</scope>
    <source>
        <strain evidence="2">cv. DH55</strain>
    </source>
</reference>